<dbReference type="SUPFAM" id="SSF51726">
    <property type="entry name" value="UROD/MetE-like"/>
    <property type="match status" value="1"/>
</dbReference>
<evidence type="ECO:0008006" key="2">
    <source>
        <dbReference type="Google" id="ProtNLM"/>
    </source>
</evidence>
<sequence>MKKMTPKERWLAVLNRQKPDRIPMDYWATAEVTKKLMQYLGCENENALFKQLHIDNGFSVEPRYIGPPIPKETDVFGFRFKDVDYGTGTYSECVYHPLANYETLEEIKNNYNWPSPDWYDYSGISKQIIGKEDYPI</sequence>
<dbReference type="Gene3D" id="3.20.20.210">
    <property type="match status" value="1"/>
</dbReference>
<dbReference type="EMBL" id="BARU01006958">
    <property type="protein sequence ID" value="GAH39282.1"/>
    <property type="molecule type" value="Genomic_DNA"/>
</dbReference>
<gene>
    <name evidence="1" type="ORF">S03H2_13713</name>
</gene>
<organism evidence="1">
    <name type="scientific">marine sediment metagenome</name>
    <dbReference type="NCBI Taxonomy" id="412755"/>
    <lineage>
        <taxon>unclassified sequences</taxon>
        <taxon>metagenomes</taxon>
        <taxon>ecological metagenomes</taxon>
    </lineage>
</organism>
<reference evidence="1" key="1">
    <citation type="journal article" date="2014" name="Front. Microbiol.">
        <title>High frequency of phylogenetically diverse reductive dehalogenase-homologous genes in deep subseafloor sedimentary metagenomes.</title>
        <authorList>
            <person name="Kawai M."/>
            <person name="Futagami T."/>
            <person name="Toyoda A."/>
            <person name="Takaki Y."/>
            <person name="Nishi S."/>
            <person name="Hori S."/>
            <person name="Arai W."/>
            <person name="Tsubouchi T."/>
            <person name="Morono Y."/>
            <person name="Uchiyama I."/>
            <person name="Ito T."/>
            <person name="Fujiyama A."/>
            <person name="Inagaki F."/>
            <person name="Takami H."/>
        </authorList>
    </citation>
    <scope>NUCLEOTIDE SEQUENCE</scope>
    <source>
        <strain evidence="1">Expedition CK06-06</strain>
    </source>
</reference>
<accession>X1F2W3</accession>
<evidence type="ECO:0000313" key="1">
    <source>
        <dbReference type="EMBL" id="GAH39282.1"/>
    </source>
</evidence>
<feature type="non-terminal residue" evidence="1">
    <location>
        <position position="136"/>
    </location>
</feature>
<name>X1F2W3_9ZZZZ</name>
<protein>
    <recommendedName>
        <fullName evidence="2">Uroporphyrinogen-III decarboxylase-like protein</fullName>
    </recommendedName>
</protein>
<comment type="caution">
    <text evidence="1">The sequence shown here is derived from an EMBL/GenBank/DDBJ whole genome shotgun (WGS) entry which is preliminary data.</text>
</comment>
<dbReference type="InterPro" id="IPR038071">
    <property type="entry name" value="UROD/MetE-like_sf"/>
</dbReference>
<dbReference type="AlphaFoldDB" id="X1F2W3"/>
<proteinExistence type="predicted"/>